<dbReference type="PANTHER" id="PTHR45632:SF26">
    <property type="entry name" value="BTB DOMAIN-CONTAINING PROTEIN"/>
    <property type="match status" value="1"/>
</dbReference>
<dbReference type="OrthoDB" id="45365at2759"/>
<dbReference type="Gene3D" id="2.120.10.80">
    <property type="entry name" value="Kelch-type beta propeller"/>
    <property type="match status" value="1"/>
</dbReference>
<comment type="caution">
    <text evidence="3">The sequence shown here is derived from an EMBL/GenBank/DDBJ whole genome shotgun (WGS) entry which is preliminary data.</text>
</comment>
<evidence type="ECO:0000313" key="3">
    <source>
        <dbReference type="EMBL" id="KAF0310624.1"/>
    </source>
</evidence>
<keyword evidence="4" id="KW-1185">Reference proteome</keyword>
<accession>A0A6A4X3P0</accession>
<dbReference type="EMBL" id="VIIS01000297">
    <property type="protein sequence ID" value="KAF0310624.1"/>
    <property type="molecule type" value="Genomic_DNA"/>
</dbReference>
<dbReference type="InterPro" id="IPR015915">
    <property type="entry name" value="Kelch-typ_b-propeller"/>
</dbReference>
<dbReference type="SMART" id="SM00612">
    <property type="entry name" value="Kelch"/>
    <property type="match status" value="2"/>
</dbReference>
<dbReference type="SUPFAM" id="SSF117281">
    <property type="entry name" value="Kelch motif"/>
    <property type="match status" value="1"/>
</dbReference>
<proteinExistence type="predicted"/>
<evidence type="ECO:0000256" key="1">
    <source>
        <dbReference type="ARBA" id="ARBA00022441"/>
    </source>
</evidence>
<gene>
    <name evidence="3" type="ORF">FJT64_018419</name>
</gene>
<protein>
    <submittedName>
        <fullName evidence="3">Influenza virus NS1A-binding</fullName>
    </submittedName>
</protein>
<dbReference type="EMBL" id="VIIS01000297">
    <property type="protein sequence ID" value="KAF0310622.1"/>
    <property type="molecule type" value="Genomic_DNA"/>
</dbReference>
<evidence type="ECO:0000256" key="2">
    <source>
        <dbReference type="SAM" id="MobiDB-lite"/>
    </source>
</evidence>
<dbReference type="AlphaFoldDB" id="A0A6A4X3P0"/>
<dbReference type="Pfam" id="PF01344">
    <property type="entry name" value="Kelch_1"/>
    <property type="match status" value="2"/>
</dbReference>
<dbReference type="InterPro" id="IPR006652">
    <property type="entry name" value="Kelch_1"/>
</dbReference>
<dbReference type="Proteomes" id="UP000440578">
    <property type="component" value="Unassembled WGS sequence"/>
</dbReference>
<feature type="compositionally biased region" description="Low complexity" evidence="2">
    <location>
        <begin position="209"/>
        <end position="221"/>
    </location>
</feature>
<feature type="region of interest" description="Disordered" evidence="2">
    <location>
        <begin position="131"/>
        <end position="172"/>
    </location>
</feature>
<feature type="region of interest" description="Disordered" evidence="2">
    <location>
        <begin position="206"/>
        <end position="227"/>
    </location>
</feature>
<sequence>MDKVAAACAQWLVNNLDIHSCLEIRAIPGIVADTQLVKVIDEFIVRHFAEMVSTKQMMKLPQVKVELLTPALEEVTLHQHGHAGAPGARLAAASSCFTLLYMNIDQSLHDCSDIVSGDSANTEMVQDYKKLSKKTGRKQSPAIQHHSGGGSNGHYHTITYSSERPRPSGRGVRLEDAGLAPRWTRGMVSLVTVAGTLAVLSVRQRLNAPSPTGSPRSSRPPSMEKPDSYGMLPELACAKCSVGAGNLNNQLIICGGYDRGECLREVEIYDPVTNQIRACRPMLAARGRFDLTVVDDRVYAVGGCDGNNELASVECYQPQLDKWSPRSSLHMARSNQGVATGCWPPTLLPAG</sequence>
<organism evidence="3 4">
    <name type="scientific">Amphibalanus amphitrite</name>
    <name type="common">Striped barnacle</name>
    <name type="synonym">Balanus amphitrite</name>
    <dbReference type="NCBI Taxonomy" id="1232801"/>
    <lineage>
        <taxon>Eukaryota</taxon>
        <taxon>Metazoa</taxon>
        <taxon>Ecdysozoa</taxon>
        <taxon>Arthropoda</taxon>
        <taxon>Crustacea</taxon>
        <taxon>Multicrustacea</taxon>
        <taxon>Cirripedia</taxon>
        <taxon>Thoracica</taxon>
        <taxon>Thoracicalcarea</taxon>
        <taxon>Balanomorpha</taxon>
        <taxon>Balanoidea</taxon>
        <taxon>Balanidae</taxon>
        <taxon>Amphibalaninae</taxon>
        <taxon>Amphibalanus</taxon>
    </lineage>
</organism>
<evidence type="ECO:0000313" key="4">
    <source>
        <dbReference type="Proteomes" id="UP000440578"/>
    </source>
</evidence>
<keyword evidence="1" id="KW-0880">Kelch repeat</keyword>
<reference evidence="3 4" key="1">
    <citation type="submission" date="2019-07" db="EMBL/GenBank/DDBJ databases">
        <title>Draft genome assembly of a fouling barnacle, Amphibalanus amphitrite (Darwin, 1854): The first reference genome for Thecostraca.</title>
        <authorList>
            <person name="Kim W."/>
        </authorList>
    </citation>
    <scope>NUCLEOTIDE SEQUENCE [LARGE SCALE GENOMIC DNA]</scope>
    <source>
        <strain evidence="3">SNU_AA5</strain>
        <tissue evidence="3">Soma without cirri and trophi</tissue>
    </source>
</reference>
<name>A0A6A4X3P0_AMPAM</name>
<dbReference type="PANTHER" id="PTHR45632">
    <property type="entry name" value="LD33804P"/>
    <property type="match status" value="1"/>
</dbReference>